<dbReference type="InterPro" id="IPR036278">
    <property type="entry name" value="Sialidase_sf"/>
</dbReference>
<evidence type="ECO:0000256" key="1">
    <source>
        <dbReference type="ARBA" id="ARBA00022737"/>
    </source>
</evidence>
<evidence type="ECO:0000313" key="4">
    <source>
        <dbReference type="Proteomes" id="UP001327027"/>
    </source>
</evidence>
<feature type="domain" description="Sortilin N-terminal" evidence="2">
    <location>
        <begin position="293"/>
        <end position="397"/>
    </location>
</feature>
<dbReference type="InterPro" id="IPR031778">
    <property type="entry name" value="Sortilin_N"/>
</dbReference>
<dbReference type="PANTHER" id="PTHR43739">
    <property type="entry name" value="XYLOGLUCANASE (EUROFUNG)"/>
    <property type="match status" value="1"/>
</dbReference>
<dbReference type="SUPFAM" id="SSF110296">
    <property type="entry name" value="Oligoxyloglucan reducing end-specific cellobiohydrolase"/>
    <property type="match status" value="1"/>
</dbReference>
<accession>A0ABU6A191</accession>
<protein>
    <submittedName>
        <fullName evidence="3">Glycosyl hydrolase</fullName>
    </submittedName>
</protein>
<comment type="caution">
    <text evidence="3">The sequence shown here is derived from an EMBL/GenBank/DDBJ whole genome shotgun (WGS) entry which is preliminary data.</text>
</comment>
<dbReference type="InterPro" id="IPR052025">
    <property type="entry name" value="Xyloglucanase_GH74"/>
</dbReference>
<dbReference type="Gene3D" id="2.130.10.10">
    <property type="entry name" value="YVTN repeat-like/Quinoprotein amine dehydrogenase"/>
    <property type="match status" value="4"/>
</dbReference>
<proteinExistence type="predicted"/>
<name>A0ABU6A191_9FLAO</name>
<dbReference type="CDD" id="cd15482">
    <property type="entry name" value="Sialidase_non-viral"/>
    <property type="match status" value="1"/>
</dbReference>
<dbReference type="PANTHER" id="PTHR43739:SF5">
    <property type="entry name" value="EXO-ALPHA-SIALIDASE"/>
    <property type="match status" value="1"/>
</dbReference>
<dbReference type="Pfam" id="PF15902">
    <property type="entry name" value="Sortilin-Vps10"/>
    <property type="match status" value="2"/>
</dbReference>
<feature type="domain" description="Sortilin N-terminal" evidence="2">
    <location>
        <begin position="134"/>
        <end position="263"/>
    </location>
</feature>
<dbReference type="RefSeq" id="WP_324181946.1">
    <property type="nucleotide sequence ID" value="NZ_BAABAW010000006.1"/>
</dbReference>
<dbReference type="InterPro" id="IPR015943">
    <property type="entry name" value="WD40/YVTN_repeat-like_dom_sf"/>
</dbReference>
<dbReference type="GO" id="GO:0016787">
    <property type="term" value="F:hydrolase activity"/>
    <property type="evidence" value="ECO:0007669"/>
    <property type="project" value="UniProtKB-KW"/>
</dbReference>
<gene>
    <name evidence="3" type="ORF">U6A24_20775</name>
</gene>
<organism evidence="3 4">
    <name type="scientific">Aquimarina gracilis</name>
    <dbReference type="NCBI Taxonomy" id="874422"/>
    <lineage>
        <taxon>Bacteria</taxon>
        <taxon>Pseudomonadati</taxon>
        <taxon>Bacteroidota</taxon>
        <taxon>Flavobacteriia</taxon>
        <taxon>Flavobacteriales</taxon>
        <taxon>Flavobacteriaceae</taxon>
        <taxon>Aquimarina</taxon>
    </lineage>
</organism>
<keyword evidence="1" id="KW-0677">Repeat</keyword>
<sequence length="1090" mass="121791">MKTKFAQVFFVVFLLMFTFLANGQRSKTKQTPPSVLSDSVFSGLKIRNIGPAFMSGRIADVAIHPTNESVWYVAVGSGGVWKTVNAGTTWTPIFDDQASYSVGCVTIDPNHTNTIWVGTGENVGGRHVGYGDGIYRSADGGKSWENMGLKKSEHISKIIIHPSDSKILWVAVQGPLWKKGGERGLYKSTDGGKTWKKTLGDNEWVGVTDVIIDPRDPNVLYAATWQRHRTVAAYMGGGPGSGIYRSADGGETWEQLKNGLPKSWMGKIGLAISPQQPDILYAAIELDRRTGGVYRSSDRGTTWKKQSDAVAGATGPHYYQELYASPHHFERLYLVDNRMQISEDGGKTFKRMNNKHKHGDNHAIAFKKEDPNYLLVGTDGGLYETFDLTQNWRFIDNLPVTQFYKVAVDDTEPFYNIYGGTQDNSTQGGPSRTDNVHGIQNSDWKIVLNWDGHQPATEPGNPNIMYAERQEGNLSRIDLSTGEVTDIQPQPGPEEDFERFNWDAPILVSAHDPKRIYFGSQRLWRSDNRGDKWNAISKDVTKNQERIELGIMGKKQSWDAPWDFLAMSNYNTITSIAESPKQDGILYVGTDDGIIQVTENGGDQWRKIDVGTLPGVPATAFVNDIKADLFDANTVYVALDNHKYGDFNPYLLKSTDKGRTWKSITSNLPERTLVWRIVQDHVQANLLFAATEFGIYFTVDGGRKWIKLTGDMPTISFRDLAIQRKENDLVGASFGRGFFVFDDYSVLRNVSETKLKEEAILFPTRDALWYIPRPNLSFGGTKGSQGASHYVAPNPDFGAVFTYYLKNGLKTKKEVRQENEKKNKERDIAFPGWEAVEAEQITSDPQIILSISDSNGNTIRRIKGAVKPGFHRVAWDLRYPASDAITLKSQENPFGPPQGFLAVPGQYRATLSKIVEGEVTQLSEPVSFTVKQLKKGTLPGQTPEQAAQFWRNYEDVIGKVSALDLQLSKTQKRIKALKKSLLRANVPPGDLDNRINNLEKRIASLNNEFYGNKAKLQVGEKNKPTIGDRMFAIYRGIQWSTYGPTDTHLETMKIITSTLESLSSSYVALKNEIDRLSIDLQKAGAPFVED</sequence>
<keyword evidence="4" id="KW-1185">Reference proteome</keyword>
<dbReference type="EMBL" id="JAYKLX010000011">
    <property type="protein sequence ID" value="MEB3347922.1"/>
    <property type="molecule type" value="Genomic_DNA"/>
</dbReference>
<evidence type="ECO:0000259" key="2">
    <source>
        <dbReference type="Pfam" id="PF15902"/>
    </source>
</evidence>
<dbReference type="SUPFAM" id="SSF50939">
    <property type="entry name" value="Sialidases"/>
    <property type="match status" value="1"/>
</dbReference>
<evidence type="ECO:0000313" key="3">
    <source>
        <dbReference type="EMBL" id="MEB3347922.1"/>
    </source>
</evidence>
<keyword evidence="3" id="KW-0378">Hydrolase</keyword>
<reference evidence="3 4" key="1">
    <citation type="journal article" date="2013" name="Int. J. Syst. Evol. Microbiol.">
        <title>Aquimarina gracilis sp. nov., isolated from the gut microflora of a mussel, Mytilus coruscus, and emended description of Aquimarina spongiae.</title>
        <authorList>
            <person name="Park S.C."/>
            <person name="Choe H.N."/>
            <person name="Baik K.S."/>
            <person name="Seong C.N."/>
        </authorList>
    </citation>
    <scope>NUCLEOTIDE SEQUENCE [LARGE SCALE GENOMIC DNA]</scope>
    <source>
        <strain evidence="3 4">PSC32</strain>
    </source>
</reference>
<dbReference type="Proteomes" id="UP001327027">
    <property type="component" value="Unassembled WGS sequence"/>
</dbReference>